<keyword evidence="5" id="KW-0597">Phosphoprotein</keyword>
<evidence type="ECO:0000256" key="11">
    <source>
        <dbReference type="ARBA" id="ARBA00023306"/>
    </source>
</evidence>
<dbReference type="InterPro" id="IPR036322">
    <property type="entry name" value="WD40_repeat_dom_sf"/>
</dbReference>
<dbReference type="InterPro" id="IPR024789">
    <property type="entry name" value="APC4"/>
</dbReference>
<dbReference type="GO" id="GO:0070979">
    <property type="term" value="P:protein K11-linked ubiquitination"/>
    <property type="evidence" value="ECO:0007669"/>
    <property type="project" value="UniProtKB-UniRule"/>
</dbReference>
<dbReference type="PIRSF" id="PIRSF037303">
    <property type="entry name" value="APC4"/>
    <property type="match status" value="1"/>
</dbReference>
<dbReference type="UniPathway" id="UPA00143"/>
<evidence type="ECO:0000256" key="15">
    <source>
        <dbReference type="PIRNR" id="PIRNR037303"/>
    </source>
</evidence>
<dbReference type="InterPro" id="IPR017169">
    <property type="entry name" value="APC4_metazoa"/>
</dbReference>
<dbReference type="InterPro" id="IPR024977">
    <property type="entry name" value="Apc4-like_WD40_dom"/>
</dbReference>
<dbReference type="InterPro" id="IPR024790">
    <property type="entry name" value="APC4_long_dom"/>
</dbReference>
<dbReference type="InterPro" id="IPR015943">
    <property type="entry name" value="WD40/YVTN_repeat-like_dom_sf"/>
</dbReference>
<evidence type="ECO:0000259" key="20">
    <source>
        <dbReference type="Pfam" id="PF23405"/>
    </source>
</evidence>
<evidence type="ECO:0000256" key="17">
    <source>
        <dbReference type="SAM" id="MobiDB-lite"/>
    </source>
</evidence>
<gene>
    <name evidence="22" type="primary">ANAPC4</name>
</gene>
<keyword evidence="10" id="KW-0539">Nucleus</keyword>
<organism evidence="21 22">
    <name type="scientific">Tursiops truncatus</name>
    <name type="common">Atlantic bottle-nosed dolphin</name>
    <name type="synonym">Delphinus truncatus</name>
    <dbReference type="NCBI Taxonomy" id="9739"/>
    <lineage>
        <taxon>Eukaryota</taxon>
        <taxon>Metazoa</taxon>
        <taxon>Chordata</taxon>
        <taxon>Craniata</taxon>
        <taxon>Vertebrata</taxon>
        <taxon>Euteleostomi</taxon>
        <taxon>Mammalia</taxon>
        <taxon>Eutheria</taxon>
        <taxon>Laurasiatheria</taxon>
        <taxon>Artiodactyla</taxon>
        <taxon>Whippomorpha</taxon>
        <taxon>Cetacea</taxon>
        <taxon>Odontoceti</taxon>
        <taxon>Delphinidae</taxon>
        <taxon>Tursiops</taxon>
    </lineage>
</organism>
<keyword evidence="8 15" id="KW-0833">Ubl conjugation pathway</keyword>
<dbReference type="SUPFAM" id="SSF50978">
    <property type="entry name" value="WD40 repeat-like"/>
    <property type="match status" value="1"/>
</dbReference>
<evidence type="ECO:0000313" key="22">
    <source>
        <dbReference type="RefSeq" id="XP_033712792.1"/>
    </source>
</evidence>
<keyword evidence="11 15" id="KW-0131">Cell cycle</keyword>
<dbReference type="PANTHER" id="PTHR13260">
    <property type="entry name" value="ANAPHASE PROMOTING COMPLEX SUBUNIT 4 APC4"/>
    <property type="match status" value="1"/>
</dbReference>
<sequence length="770" mass="87715">MLRFPTCFPSFRVVGEKQLPQEIIFLVWSPKRDLIALANTAGEVLLHRLASFHRVWSFPPNENTGKEVTCLAWRPDGKLLAFALADTKKIVLCDVEKPESLHSFSVEAPVSCMHWMEVTVESSVLTSFYNSEDESNLLLPKLPTLPKNYNNTSKIFSEENSDEIIKLLGDVRLNILVLGGSSAFIELYAYGMFKIARVTGIVGTCLALCLSSDLKSLSVVTEVSTSGTPEVSYFQLETNLLYSFLPEVTRMARKFTHISALLQYINLSLTCMCEAWEEILMQMDSRLTKFVQEKNTTTSVQDEFMDLLLWGKASAELQTLLMNQLTVKGLKKLGQSIESSYSSIQKLVISHLQSGSESLLYHLSELKGMASWKQKYEPLGLDASGIEDAITAVGSFILKANELLQVIDSSMKNFKAFFRWLYVAMLRMTEDHVLPELNKYLKDEDDDLVSPPNTEGNQWYDFLQNSSHLKESPLLFPYYPRKSLHFVKRRMENVIDHCLQKPADVIGKSMNQAICIPLYRDARSEDSTRRLFKFPFLWNNKTSNLHYLLFTILEDSLYKMCILRRHTDISQSVSNGLIAIKFGSFTYATTEKVRRSTYSCLDAQFYDDETVTVVLKDTVGREGRDRLLVQLPLSLVYNSEDSAEYQFTGSYSTRLDEQRSAIPTRTMHFEKHWRLLESMKAQYVAGNGFRKVSCVLSSNLRHVRVFEMDIDDEWELDESSDEEEEASNKPVKIKEEVLSESEAENQQAGTAALAPEMVIKVEKLDPELDS</sequence>
<dbReference type="Proteomes" id="UP000245320">
    <property type="component" value="Chromosome 5"/>
</dbReference>
<evidence type="ECO:0000256" key="1">
    <source>
        <dbReference type="ARBA" id="ARBA00004123"/>
    </source>
</evidence>
<reference evidence="22" key="1">
    <citation type="submission" date="2025-08" db="UniProtKB">
        <authorList>
            <consortium name="RefSeq"/>
        </authorList>
    </citation>
    <scope>IDENTIFICATION</scope>
    <source>
        <tissue evidence="22">Spleen</tissue>
    </source>
</reference>
<keyword evidence="7 15" id="KW-0498">Mitosis</keyword>
<dbReference type="GO" id="GO:0034399">
    <property type="term" value="C:nuclear periphery"/>
    <property type="evidence" value="ECO:0007669"/>
    <property type="project" value="TreeGrafter"/>
</dbReference>
<comment type="similarity">
    <text evidence="13 15">Belongs to the APC4 family.</text>
</comment>
<keyword evidence="21" id="KW-1185">Reference proteome</keyword>
<evidence type="ECO:0000256" key="16">
    <source>
        <dbReference type="PIRSR" id="PIRSR037303-2"/>
    </source>
</evidence>
<evidence type="ECO:0000259" key="19">
    <source>
        <dbReference type="Pfam" id="PF12896"/>
    </source>
</evidence>
<evidence type="ECO:0000256" key="5">
    <source>
        <dbReference type="ARBA" id="ARBA00022553"/>
    </source>
</evidence>
<dbReference type="GO" id="GO:0031145">
    <property type="term" value="P:anaphase-promoting complex-dependent catabolic process"/>
    <property type="evidence" value="ECO:0007669"/>
    <property type="project" value="UniProtKB-UniRule"/>
</dbReference>
<evidence type="ECO:0000256" key="13">
    <source>
        <dbReference type="ARBA" id="ARBA00061648"/>
    </source>
</evidence>
<dbReference type="Pfam" id="PF23405">
    <property type="entry name" value="WD40_APC4_C-half"/>
    <property type="match status" value="1"/>
</dbReference>
<dbReference type="FunFam" id="2.130.10.10:FF:001243">
    <property type="entry name" value="Anaphase-promoting complex subunit 4"/>
    <property type="match status" value="1"/>
</dbReference>
<dbReference type="GO" id="GO:0005680">
    <property type="term" value="C:anaphase-promoting complex"/>
    <property type="evidence" value="ECO:0007669"/>
    <property type="project" value="UniProtKB-UniRule"/>
</dbReference>
<evidence type="ECO:0000256" key="14">
    <source>
        <dbReference type="ARBA" id="ARBA00082690"/>
    </source>
</evidence>
<dbReference type="Pfam" id="PF12894">
    <property type="entry name" value="ANAPC4_WD40"/>
    <property type="match status" value="1"/>
</dbReference>
<protein>
    <recommendedName>
        <fullName evidence="3 15">Anaphase-promoting complex subunit 4</fullName>
    </recommendedName>
    <alternativeName>
        <fullName evidence="14 15">Cyclosome subunit 4</fullName>
    </alternativeName>
</protein>
<evidence type="ECO:0000256" key="8">
    <source>
        <dbReference type="ARBA" id="ARBA00022786"/>
    </source>
</evidence>
<dbReference type="GeneID" id="101319502"/>
<dbReference type="GO" id="GO:0030071">
    <property type="term" value="P:regulation of mitotic metaphase/anaphase transition"/>
    <property type="evidence" value="ECO:0007669"/>
    <property type="project" value="UniProtKB-UniRule"/>
</dbReference>
<dbReference type="Gene3D" id="2.130.10.10">
    <property type="entry name" value="YVTN repeat-like/Quinoprotein amine dehydrogenase"/>
    <property type="match status" value="1"/>
</dbReference>
<comment type="function">
    <text evidence="12">Component of the anaphase promoting complex/cyclosome (APC/C), a cell cycle-regulated E3 ubiquitin ligase that controls progression through mitosis and the G1 phase of the cell cycle. The APC/C complex acts by mediating ubiquitination and subsequent degradation of target proteins: it mainly mediates the formation of 'Lys-11'-linked polyubiquitin chains and, to a lower extent, the formation of 'Lys-48'- and 'Lys-63'-linked polyubiquitin chains. The APC/C complex catalyzes assembly of branched 'Lys-11'-/'Lys-48'-linked branched ubiquitin chains on target proteins.</text>
</comment>
<dbReference type="CTD" id="29945"/>
<feature type="domain" description="Anaphase-promoting complex subunit 4 long" evidence="19">
    <location>
        <begin position="233"/>
        <end position="431"/>
    </location>
</feature>
<feature type="region of interest" description="Disordered" evidence="17">
    <location>
        <begin position="716"/>
        <end position="752"/>
    </location>
</feature>
<comment type="pathway">
    <text evidence="2 15">Protein modification; protein ubiquitination.</text>
</comment>
<accession>A0A6J3RDZ1</accession>
<evidence type="ECO:0000256" key="3">
    <source>
        <dbReference type="ARBA" id="ARBA00016067"/>
    </source>
</evidence>
<evidence type="ECO:0000256" key="6">
    <source>
        <dbReference type="ARBA" id="ARBA00022618"/>
    </source>
</evidence>
<dbReference type="RefSeq" id="XP_033712792.1">
    <property type="nucleotide sequence ID" value="XM_033856901.1"/>
</dbReference>
<evidence type="ECO:0000256" key="12">
    <source>
        <dbReference type="ARBA" id="ARBA00045696"/>
    </source>
</evidence>
<keyword evidence="4" id="KW-1017">Isopeptide bond</keyword>
<evidence type="ECO:0000256" key="9">
    <source>
        <dbReference type="ARBA" id="ARBA00022843"/>
    </source>
</evidence>
<name>A0A6J3RDZ1_TURTR</name>
<proteinExistence type="inferred from homology"/>
<feature type="cross-link" description="Glycyl lysine isopeptide (Lys-Gly) (interchain with G-Cter in SUMO2)" evidence="16">
    <location>
        <position position="760"/>
    </location>
</feature>
<evidence type="ECO:0000313" key="21">
    <source>
        <dbReference type="Proteomes" id="UP000245320"/>
    </source>
</evidence>
<evidence type="ECO:0000256" key="4">
    <source>
        <dbReference type="ARBA" id="ARBA00022499"/>
    </source>
</evidence>
<evidence type="ECO:0000259" key="18">
    <source>
        <dbReference type="Pfam" id="PF12894"/>
    </source>
</evidence>
<dbReference type="PANTHER" id="PTHR13260:SF0">
    <property type="entry name" value="ANAPHASE-PROMOTING COMPLEX SUBUNIT 4"/>
    <property type="match status" value="1"/>
</dbReference>
<feature type="compositionally biased region" description="Acidic residues" evidence="17">
    <location>
        <begin position="716"/>
        <end position="725"/>
    </location>
</feature>
<feature type="cross-link" description="Glycyl lysine isopeptide (Lys-Gly) (interchain with G-Cter in SUMO2)" evidence="16">
    <location>
        <position position="734"/>
    </location>
</feature>
<evidence type="ECO:0000256" key="7">
    <source>
        <dbReference type="ARBA" id="ARBA00022776"/>
    </source>
</evidence>
<evidence type="ECO:0000256" key="2">
    <source>
        <dbReference type="ARBA" id="ARBA00004906"/>
    </source>
</evidence>
<dbReference type="AlphaFoldDB" id="A0A6J3RDZ1"/>
<keyword evidence="9" id="KW-0832">Ubl conjugation</keyword>
<dbReference type="Pfam" id="PF12896">
    <property type="entry name" value="ANAPC4"/>
    <property type="match status" value="1"/>
</dbReference>
<keyword evidence="6 15" id="KW-0132">Cell division</keyword>
<comment type="subcellular location">
    <subcellularLocation>
        <location evidence="1">Nucleus</location>
    </subcellularLocation>
</comment>
<feature type="domain" description="Anaphase-promoting complex subunit 4-like WD40" evidence="18">
    <location>
        <begin position="27"/>
        <end position="117"/>
    </location>
</feature>
<evidence type="ECO:0000256" key="10">
    <source>
        <dbReference type="ARBA" id="ARBA00023242"/>
    </source>
</evidence>
<feature type="domain" description="Anaphase-promoting complex subunit 4 C-terminal half WD40" evidence="20">
    <location>
        <begin position="537"/>
        <end position="707"/>
    </location>
</feature>
<dbReference type="GO" id="GO:0051301">
    <property type="term" value="P:cell division"/>
    <property type="evidence" value="ECO:0007669"/>
    <property type="project" value="UniProtKB-KW"/>
</dbReference>
<dbReference type="InterPro" id="IPR056358">
    <property type="entry name" value="APC4_C"/>
</dbReference>